<dbReference type="STRING" id="935791.I3EE03"/>
<dbReference type="Pfam" id="PF01784">
    <property type="entry name" value="DUF34_NIF3"/>
    <property type="match status" value="1"/>
</dbReference>
<feature type="binding site" evidence="2">
    <location>
        <position position="103"/>
    </location>
    <ligand>
        <name>a divalent metal cation</name>
        <dbReference type="ChEBI" id="CHEBI:60240"/>
        <label>1</label>
    </ligand>
</feature>
<gene>
    <name evidence="3" type="ORF">NEQG_02331</name>
</gene>
<name>I3EE03_NEMP3</name>
<dbReference type="HOGENOM" id="CLU_037423_0_1_1"/>
<dbReference type="SUPFAM" id="SSF102705">
    <property type="entry name" value="NIF3 (NGG1p interacting factor 3)-like"/>
    <property type="match status" value="1"/>
</dbReference>
<evidence type="ECO:0000313" key="4">
    <source>
        <dbReference type="Proteomes" id="UP000002872"/>
    </source>
</evidence>
<dbReference type="AlphaFoldDB" id="I3EE03"/>
<dbReference type="InParanoid" id="I3EE03"/>
<dbReference type="PANTHER" id="PTHR13799">
    <property type="entry name" value="NGG1 INTERACTING FACTOR 3"/>
    <property type="match status" value="1"/>
</dbReference>
<feature type="binding site" evidence="2">
    <location>
        <position position="227"/>
    </location>
    <ligand>
        <name>a divalent metal cation</name>
        <dbReference type="ChEBI" id="CHEBI:60240"/>
        <label>1</label>
    </ligand>
</feature>
<accession>I3EE03</accession>
<sequence length="267" mass="29946">VHMAFIQKLAQAIESEFPKERADSSWDNTGILLEFDNTKENALLCIDLTKSVLEEAIEKGVQTILAYHPPIFTPLKQINQESPILYTCINKRISIYSPHTALDGGLNGINHWLSTLIPETEHINTFGYVQTYKNKVPINDILKSLTTSLGIRTVRYVLGDTHTLSTVPVSVSIGAGASSRILKKYITSEQSIRSTSNSPSLIITGESSHHDLLYFQRMNASVIILEHSRSERGFLPTLYAHIKELLPSADIYISQEDKDPVEFYTQE</sequence>
<dbReference type="GO" id="GO:0046872">
    <property type="term" value="F:metal ion binding"/>
    <property type="evidence" value="ECO:0007669"/>
    <property type="project" value="UniProtKB-KW"/>
</dbReference>
<keyword evidence="2" id="KW-0479">Metal-binding</keyword>
<dbReference type="EMBL" id="GL870882">
    <property type="protein sequence ID" value="EIJ87450.1"/>
    <property type="molecule type" value="Genomic_DNA"/>
</dbReference>
<dbReference type="Gene3D" id="3.40.1390.30">
    <property type="entry name" value="NIF3 (NGG1p interacting factor 3)-like"/>
    <property type="match status" value="1"/>
</dbReference>
<dbReference type="PANTHER" id="PTHR13799:SF13">
    <property type="entry name" value="NIF3-LIKE PROTEIN 1"/>
    <property type="match status" value="1"/>
</dbReference>
<reference evidence="3" key="1">
    <citation type="submission" date="2011-01" db="EMBL/GenBank/DDBJ databases">
        <title>The Genome Sequence of Nematocida parisii strain ERTm3.</title>
        <authorList>
            <consortium name="The Broad Institute Genome Sequencing Platform"/>
            <consortium name="The Broad Institute Genome Sequencing Center for Infectious Disease"/>
            <person name="Cuomo C."/>
            <person name="Troemel E."/>
            <person name="Young S.K."/>
            <person name="Zeng Q."/>
            <person name="Gargeya S."/>
            <person name="Fitzgerald M."/>
            <person name="Haas B."/>
            <person name="Abouelleil A."/>
            <person name="Alvarado L."/>
            <person name="Arachchi H.M."/>
            <person name="Berlin A."/>
            <person name="Chapman S.B."/>
            <person name="Gearin G."/>
            <person name="Goldberg J."/>
            <person name="Griggs A."/>
            <person name="Gujja S."/>
            <person name="Hansen M."/>
            <person name="Heiman D."/>
            <person name="Howarth C."/>
            <person name="Larimer J."/>
            <person name="Lui A."/>
            <person name="MacDonald P.J.P."/>
            <person name="McCowen C."/>
            <person name="Montmayeur A."/>
            <person name="Murphy C."/>
            <person name="Neiman D."/>
            <person name="Pearson M."/>
            <person name="Priest M."/>
            <person name="Roberts A."/>
            <person name="Saif S."/>
            <person name="Shea T."/>
            <person name="Sisk P."/>
            <person name="Stolte C."/>
            <person name="Sykes S."/>
            <person name="Wortman J."/>
            <person name="Nusbaum C."/>
            <person name="Birren B."/>
        </authorList>
    </citation>
    <scope>NUCLEOTIDE SEQUENCE</scope>
    <source>
        <strain evidence="3">ERTm3</strain>
    </source>
</reference>
<dbReference type="FunFam" id="3.40.1390.30:FF:000001">
    <property type="entry name" value="GTP cyclohydrolase 1 type 2"/>
    <property type="match status" value="1"/>
</dbReference>
<dbReference type="Proteomes" id="UP000002872">
    <property type="component" value="Unassembled WGS sequence"/>
</dbReference>
<evidence type="ECO:0000313" key="3">
    <source>
        <dbReference type="EMBL" id="EIJ87450.1"/>
    </source>
</evidence>
<evidence type="ECO:0000256" key="2">
    <source>
        <dbReference type="PIRSR" id="PIRSR602678-1"/>
    </source>
</evidence>
<comment type="similarity">
    <text evidence="1">Belongs to the GTP cyclohydrolase I type 2/NIF3 family.</text>
</comment>
<dbReference type="VEuPathDB" id="MicrosporidiaDB:NEQG_02331"/>
<dbReference type="GO" id="GO:0005739">
    <property type="term" value="C:mitochondrion"/>
    <property type="evidence" value="ECO:0007669"/>
    <property type="project" value="TreeGrafter"/>
</dbReference>
<dbReference type="OMA" id="DINWSAR"/>
<organism evidence="3 4">
    <name type="scientific">Nematocida parisii (strain ERTm3)</name>
    <name type="common">Nematode killer fungus</name>
    <dbReference type="NCBI Taxonomy" id="935791"/>
    <lineage>
        <taxon>Eukaryota</taxon>
        <taxon>Fungi</taxon>
        <taxon>Fungi incertae sedis</taxon>
        <taxon>Microsporidia</taxon>
        <taxon>Nematocida</taxon>
    </lineage>
</organism>
<dbReference type="OrthoDB" id="3345469at2759"/>
<feature type="binding site" evidence="2">
    <location>
        <position position="68"/>
    </location>
    <ligand>
        <name>a divalent metal cation</name>
        <dbReference type="ChEBI" id="CHEBI:60240"/>
        <label>1</label>
    </ligand>
</feature>
<dbReference type="FunCoup" id="I3EE03">
    <property type="interactions" value="164"/>
</dbReference>
<protein>
    <submittedName>
        <fullName evidence="3">Uncharacterized protein</fullName>
    </submittedName>
</protein>
<feature type="non-terminal residue" evidence="3">
    <location>
        <position position="1"/>
    </location>
</feature>
<proteinExistence type="inferred from homology"/>
<dbReference type="InterPro" id="IPR036069">
    <property type="entry name" value="DUF34/NIF3_sf"/>
</dbReference>
<feature type="binding site" evidence="2">
    <location>
        <position position="231"/>
    </location>
    <ligand>
        <name>a divalent metal cation</name>
        <dbReference type="ChEBI" id="CHEBI:60240"/>
        <label>1</label>
    </ligand>
</feature>
<keyword evidence="4" id="KW-1185">Reference proteome</keyword>
<evidence type="ECO:0000256" key="1">
    <source>
        <dbReference type="ARBA" id="ARBA00006964"/>
    </source>
</evidence>
<dbReference type="InterPro" id="IPR002678">
    <property type="entry name" value="DUF34/NIF3"/>
</dbReference>